<feature type="transmembrane region" description="Helical" evidence="14">
    <location>
        <begin position="212"/>
        <end position="230"/>
    </location>
</feature>
<keyword evidence="5 14" id="KW-0812">Transmembrane</keyword>
<dbReference type="CDD" id="cd06164">
    <property type="entry name" value="S2P-M50_SpoIVFB_CBS"/>
    <property type="match status" value="1"/>
</dbReference>
<feature type="transmembrane region" description="Helical" evidence="14">
    <location>
        <begin position="138"/>
        <end position="162"/>
    </location>
</feature>
<proteinExistence type="inferred from homology"/>
<comment type="cofactor">
    <cofactor evidence="14 16">
        <name>Zn(2+)</name>
        <dbReference type="ChEBI" id="CHEBI:29105"/>
    </cofactor>
    <text evidence="14 16">Binds 1 zinc ion per subunit.</text>
</comment>
<evidence type="ECO:0000256" key="1">
    <source>
        <dbReference type="ARBA" id="ARBA00004651"/>
    </source>
</evidence>
<keyword evidence="10 14" id="KW-1133">Transmembrane helix</keyword>
<feature type="binding site" evidence="16">
    <location>
        <position position="165"/>
    </location>
    <ligand>
        <name>Zn(2+)</name>
        <dbReference type="ChEBI" id="CHEBI:29105"/>
        <note>catalytic</note>
    </ligand>
</feature>
<comment type="caution">
    <text evidence="14">Lacks conserved residue(s) required for the propagation of feature annotation.</text>
</comment>
<keyword evidence="6 14" id="KW-0479">Metal-binding</keyword>
<dbReference type="InterPro" id="IPR016483">
    <property type="entry name" value="UCP006404_Pept_M50_CBS"/>
</dbReference>
<evidence type="ECO:0000256" key="10">
    <source>
        <dbReference type="ARBA" id="ARBA00022989"/>
    </source>
</evidence>
<dbReference type="GO" id="GO:0046872">
    <property type="term" value="F:metal ion binding"/>
    <property type="evidence" value="ECO:0007669"/>
    <property type="project" value="UniProtKB-UniRule"/>
</dbReference>
<evidence type="ECO:0000256" key="15">
    <source>
        <dbReference type="PIRSR" id="PIRSR006404-1"/>
    </source>
</evidence>
<organism evidence="19 20">
    <name type="scientific">Mycobacterium bourgelatii</name>
    <dbReference type="NCBI Taxonomy" id="1273442"/>
    <lineage>
        <taxon>Bacteria</taxon>
        <taxon>Bacillati</taxon>
        <taxon>Actinomycetota</taxon>
        <taxon>Actinomycetes</taxon>
        <taxon>Mycobacteriales</taxon>
        <taxon>Mycobacteriaceae</taxon>
        <taxon>Mycobacterium</taxon>
    </lineage>
</organism>
<dbReference type="RefSeq" id="WP_163717728.1">
    <property type="nucleotide sequence ID" value="NZ_BLKZ01000001.1"/>
</dbReference>
<evidence type="ECO:0000313" key="20">
    <source>
        <dbReference type="Proteomes" id="UP000465360"/>
    </source>
</evidence>
<dbReference type="GO" id="GO:0008237">
    <property type="term" value="F:metallopeptidase activity"/>
    <property type="evidence" value="ECO:0007669"/>
    <property type="project" value="UniProtKB-UniRule"/>
</dbReference>
<keyword evidence="4 14" id="KW-0645">Protease</keyword>
<protein>
    <recommendedName>
        <fullName evidence="14">Zinc metalloprotease</fullName>
    </recommendedName>
</protein>
<keyword evidence="12 17" id="KW-0129">CBS domain</keyword>
<dbReference type="InterPro" id="IPR046342">
    <property type="entry name" value="CBS_dom_sf"/>
</dbReference>
<dbReference type="SUPFAM" id="SSF54631">
    <property type="entry name" value="CBS-domain pair"/>
    <property type="match status" value="1"/>
</dbReference>
<feature type="transmembrane region" description="Helical" evidence="14">
    <location>
        <begin position="12"/>
        <end position="33"/>
    </location>
</feature>
<dbReference type="PROSITE" id="PS51371">
    <property type="entry name" value="CBS"/>
    <property type="match status" value="1"/>
</dbReference>
<dbReference type="PIRSF" id="PIRSF006404">
    <property type="entry name" value="UCP006404_Pept_M50_CBS"/>
    <property type="match status" value="1"/>
</dbReference>
<evidence type="ECO:0000256" key="4">
    <source>
        <dbReference type="ARBA" id="ARBA00022670"/>
    </source>
</evidence>
<keyword evidence="8 14" id="KW-0378">Hydrolase</keyword>
<keyword evidence="20" id="KW-1185">Reference proteome</keyword>
<feature type="binding site" evidence="16">
    <location>
        <position position="70"/>
    </location>
    <ligand>
        <name>Zn(2+)</name>
        <dbReference type="ChEBI" id="CHEBI:29105"/>
        <note>catalytic</note>
    </ligand>
</feature>
<evidence type="ECO:0000256" key="7">
    <source>
        <dbReference type="ARBA" id="ARBA00022737"/>
    </source>
</evidence>
<evidence type="ECO:0000256" key="2">
    <source>
        <dbReference type="ARBA" id="ARBA00007931"/>
    </source>
</evidence>
<evidence type="ECO:0000256" key="16">
    <source>
        <dbReference type="PIRSR" id="PIRSR006404-2"/>
    </source>
</evidence>
<keyword evidence="13 14" id="KW-0472">Membrane</keyword>
<dbReference type="InterPro" id="IPR008915">
    <property type="entry name" value="Peptidase_M50"/>
</dbReference>
<evidence type="ECO:0000313" key="19">
    <source>
        <dbReference type="EMBL" id="GFG92931.1"/>
    </source>
</evidence>
<evidence type="ECO:0000256" key="13">
    <source>
        <dbReference type="ARBA" id="ARBA00023136"/>
    </source>
</evidence>
<comment type="caution">
    <text evidence="19">The sequence shown here is derived from an EMBL/GenBank/DDBJ whole genome shotgun (WGS) entry which is preliminary data.</text>
</comment>
<name>A0A7I9YW57_MYCBU</name>
<evidence type="ECO:0000256" key="9">
    <source>
        <dbReference type="ARBA" id="ARBA00022833"/>
    </source>
</evidence>
<evidence type="ECO:0000256" key="8">
    <source>
        <dbReference type="ARBA" id="ARBA00022801"/>
    </source>
</evidence>
<reference evidence="19 20" key="1">
    <citation type="journal article" date="2019" name="Emerg. Microbes Infect.">
        <title>Comprehensive subspecies identification of 175 nontuberculous mycobacteria species based on 7547 genomic profiles.</title>
        <authorList>
            <person name="Matsumoto Y."/>
            <person name="Kinjo T."/>
            <person name="Motooka D."/>
            <person name="Nabeya D."/>
            <person name="Jung N."/>
            <person name="Uechi K."/>
            <person name="Horii T."/>
            <person name="Iida T."/>
            <person name="Fujita J."/>
            <person name="Nakamura S."/>
        </authorList>
    </citation>
    <scope>NUCLEOTIDE SEQUENCE [LARGE SCALE GENOMIC DNA]</scope>
    <source>
        <strain evidence="19 20">JCM 30725</strain>
    </source>
</reference>
<dbReference type="GO" id="GO:0006508">
    <property type="term" value="P:proteolysis"/>
    <property type="evidence" value="ECO:0007669"/>
    <property type="project" value="UniProtKB-KW"/>
</dbReference>
<feature type="transmembrane region" description="Helical" evidence="14">
    <location>
        <begin position="45"/>
        <end position="66"/>
    </location>
</feature>
<dbReference type="PANTHER" id="PTHR39188">
    <property type="entry name" value="MEMBRANE-ASSOCIATED ZINC METALLOPROTEASE M50B"/>
    <property type="match status" value="1"/>
</dbReference>
<keyword evidence="9 14" id="KW-0862">Zinc</keyword>
<comment type="similarity">
    <text evidence="2 14">Belongs to the peptidase M50B family.</text>
</comment>
<evidence type="ECO:0000256" key="5">
    <source>
        <dbReference type="ARBA" id="ARBA00022692"/>
    </source>
</evidence>
<feature type="active site" evidence="15">
    <location>
        <position position="67"/>
    </location>
</feature>
<evidence type="ECO:0000259" key="18">
    <source>
        <dbReference type="PROSITE" id="PS51371"/>
    </source>
</evidence>
<keyword evidence="7" id="KW-0677">Repeat</keyword>
<sequence>MKSTLKLTRLAGVDIGVHWSVLAIVVLVVAGLSAHFPQVVPGYPWGVYLLAAVLAAVLFVASLLAHEMAHAIVAKRNGVEVEGITLWLLGGVARLRGEAATPGADFRISAIGPATSLLAAGVFGTAARLAELADLNMLVVAVAGYLAAVNVLLAVFNMIPAAPLDGGRVLRAAVWAWRGDRLTATVVAARAGRIFGLTMIALGLLRAIGGAGGGLWWILLGLFIVTMATAEEQSARTSTALAGIRVGDVMTEYPETADGDLTVTDFLREVALLRRHSAFPLIDRAGQLQGLVTLNRIRTVPAERRATTLLREIACPPDEVPRAQPDEPLSALLPRLRGCTDGRALVFRNGNLHGIVSPSDISRAAALHGLGVRIGAGGAKIA</sequence>
<dbReference type="GO" id="GO:0005886">
    <property type="term" value="C:plasma membrane"/>
    <property type="evidence" value="ECO:0007669"/>
    <property type="project" value="UniProtKB-SubCell"/>
</dbReference>
<dbReference type="PANTHER" id="PTHR39188:SF3">
    <property type="entry name" value="STAGE IV SPORULATION PROTEIN FB"/>
    <property type="match status" value="1"/>
</dbReference>
<gene>
    <name evidence="19" type="ORF">MBOU_49730</name>
</gene>
<dbReference type="Pfam" id="PF00571">
    <property type="entry name" value="CBS"/>
    <property type="match status" value="1"/>
</dbReference>
<dbReference type="InterPro" id="IPR000644">
    <property type="entry name" value="CBS_dom"/>
</dbReference>
<evidence type="ECO:0000256" key="11">
    <source>
        <dbReference type="ARBA" id="ARBA00023049"/>
    </source>
</evidence>
<keyword evidence="11 14" id="KW-0482">Metalloprotease</keyword>
<dbReference type="Pfam" id="PF02163">
    <property type="entry name" value="Peptidase_M50"/>
    <property type="match status" value="2"/>
</dbReference>
<dbReference type="Proteomes" id="UP000465360">
    <property type="component" value="Unassembled WGS sequence"/>
</dbReference>
<evidence type="ECO:0000256" key="14">
    <source>
        <dbReference type="PIRNR" id="PIRNR006404"/>
    </source>
</evidence>
<evidence type="ECO:0000256" key="6">
    <source>
        <dbReference type="ARBA" id="ARBA00022723"/>
    </source>
</evidence>
<comment type="subcellular location">
    <subcellularLocation>
        <location evidence="1">Cell membrane</location>
        <topology evidence="1">Multi-pass membrane protein</topology>
    </subcellularLocation>
</comment>
<evidence type="ECO:0000256" key="12">
    <source>
        <dbReference type="ARBA" id="ARBA00023122"/>
    </source>
</evidence>
<evidence type="ECO:0000256" key="17">
    <source>
        <dbReference type="PROSITE-ProRule" id="PRU00703"/>
    </source>
</evidence>
<keyword evidence="3" id="KW-1003">Cell membrane</keyword>
<evidence type="ECO:0000256" key="3">
    <source>
        <dbReference type="ARBA" id="ARBA00022475"/>
    </source>
</evidence>
<feature type="binding site" evidence="16">
    <location>
        <position position="66"/>
    </location>
    <ligand>
        <name>Zn(2+)</name>
        <dbReference type="ChEBI" id="CHEBI:29105"/>
        <note>catalytic</note>
    </ligand>
</feature>
<dbReference type="Gene3D" id="3.10.580.10">
    <property type="entry name" value="CBS-domain"/>
    <property type="match status" value="1"/>
</dbReference>
<dbReference type="AlphaFoldDB" id="A0A7I9YW57"/>
<feature type="domain" description="CBS" evidence="18">
    <location>
        <begin position="250"/>
        <end position="307"/>
    </location>
</feature>
<accession>A0A7I9YW57</accession>
<dbReference type="EMBL" id="BLKZ01000001">
    <property type="protein sequence ID" value="GFG92931.1"/>
    <property type="molecule type" value="Genomic_DNA"/>
</dbReference>